<dbReference type="InterPro" id="IPR003680">
    <property type="entry name" value="Flavodoxin_fold"/>
</dbReference>
<accession>A0A0H4KDA3</accession>
<evidence type="ECO:0000313" key="3">
    <source>
        <dbReference type="Proteomes" id="UP000036202"/>
    </source>
</evidence>
<evidence type="ECO:0000313" key="2">
    <source>
        <dbReference type="EMBL" id="AKO92097.1"/>
    </source>
</evidence>
<organism evidence="2 3">
    <name type="scientific">Priestia filamentosa</name>
    <dbReference type="NCBI Taxonomy" id="1402861"/>
    <lineage>
        <taxon>Bacteria</taxon>
        <taxon>Bacillati</taxon>
        <taxon>Bacillota</taxon>
        <taxon>Bacilli</taxon>
        <taxon>Bacillales</taxon>
        <taxon>Bacillaceae</taxon>
        <taxon>Priestia</taxon>
    </lineage>
</organism>
<dbReference type="Gene3D" id="3.40.50.360">
    <property type="match status" value="1"/>
</dbReference>
<dbReference type="InterPro" id="IPR029039">
    <property type="entry name" value="Flavoprotein-like_sf"/>
</dbReference>
<name>A0A1X7G2W8_9BACI</name>
<dbReference type="Pfam" id="PF02525">
    <property type="entry name" value="Flavodoxin_2"/>
    <property type="match status" value="1"/>
</dbReference>
<dbReference type="KEGG" id="beo:BEH_08285"/>
<evidence type="ECO:0000256" key="1">
    <source>
        <dbReference type="ARBA" id="ARBA00023002"/>
    </source>
</evidence>
<accession>A0A1X7G2W8</accession>
<sequence length="177" mass="20665">MRVLVIVTHPNIENSTVNKAWVKELKKHSNVTIHELYKQYSDEIIDIEKEQKLCEEHDRIVLQFPFYWYSSPPLLKKWQDEVLTYGWAYGSEGNKLHNKDLILAVTSGSPKERYQAGGRNQYSMSELLKPFQATSNLIGTTFLPSFIFHGTYHATTEEIEENAREFAHYILSRDILE</sequence>
<dbReference type="OrthoDB" id="9798454at2"/>
<dbReference type="AlphaFoldDB" id="A0A1X7G2W8"/>
<dbReference type="PATRIC" id="fig|135735.6.peg.1703"/>
<dbReference type="EMBL" id="CP011974">
    <property type="protein sequence ID" value="AKO92097.1"/>
    <property type="molecule type" value="Genomic_DNA"/>
</dbReference>
<dbReference type="SUPFAM" id="SSF52218">
    <property type="entry name" value="Flavoproteins"/>
    <property type="match status" value="1"/>
</dbReference>
<keyword evidence="3" id="KW-1185">Reference proteome</keyword>
<gene>
    <name evidence="2" type="ORF">BEH_08285</name>
</gene>
<dbReference type="RefSeq" id="WP_019393460.1">
    <property type="nucleotide sequence ID" value="NZ_ALIM01000023.1"/>
</dbReference>
<protein>
    <submittedName>
        <fullName evidence="2">General stress protein</fullName>
    </submittedName>
</protein>
<dbReference type="GO" id="GO:0009055">
    <property type="term" value="F:electron transfer activity"/>
    <property type="evidence" value="ECO:0007669"/>
    <property type="project" value="TreeGrafter"/>
</dbReference>
<dbReference type="Proteomes" id="UP000036202">
    <property type="component" value="Chromosome"/>
</dbReference>
<keyword evidence="1" id="KW-0560">Oxidoreductase</keyword>
<dbReference type="InterPro" id="IPR046980">
    <property type="entry name" value="KefG/KefF"/>
</dbReference>
<reference evidence="2 3" key="1">
    <citation type="journal article" date="2015" name="PLoS ONE">
        <title>Genome Sequence of Bacillus endophyticus and Analysis of Its Companion Mechanism in the Ketogulonigenium vulgare-Bacillus Strain Consortium.</title>
        <authorList>
            <person name="Jia N."/>
            <person name="Du J."/>
            <person name="Ding M.Z."/>
            <person name="Gao F."/>
            <person name="Yuan Y.J."/>
        </authorList>
    </citation>
    <scope>NUCLEOTIDE SEQUENCE [LARGE SCALE GENOMIC DNA]</scope>
    <source>
        <strain evidence="2 3">Hbe603</strain>
    </source>
</reference>
<dbReference type="PANTHER" id="PTHR47307:SF1">
    <property type="entry name" value="GLUTATHIONE-REGULATED POTASSIUM-EFFLUX SYSTEM ANCILLARY PROTEIN KEFG"/>
    <property type="match status" value="1"/>
</dbReference>
<reference evidence="3" key="2">
    <citation type="submission" date="2015-06" db="EMBL/GenBank/DDBJ databases">
        <title>Genome Sequence of Bacillus endophyticus and Analysis of its Companion Mechanism in the Ketogulonigenium vulgare-Bacillus strain Consortium.</title>
        <authorList>
            <person name="Jia N."/>
            <person name="Du J."/>
            <person name="Ding M.-Z."/>
            <person name="Gao F."/>
            <person name="Yuan Y.-J."/>
        </authorList>
    </citation>
    <scope>NUCLEOTIDE SEQUENCE [LARGE SCALE GENOMIC DNA]</scope>
    <source>
        <strain evidence="3">Hbe603</strain>
    </source>
</reference>
<dbReference type="GO" id="GO:0010181">
    <property type="term" value="F:FMN binding"/>
    <property type="evidence" value="ECO:0007669"/>
    <property type="project" value="TreeGrafter"/>
</dbReference>
<dbReference type="PANTHER" id="PTHR47307">
    <property type="entry name" value="GLUTATHIONE-REGULATED POTASSIUM-EFFLUX SYSTEM ANCILLARY PROTEIN KEFG"/>
    <property type="match status" value="1"/>
</dbReference>
<dbReference type="GO" id="GO:0003955">
    <property type="term" value="F:NAD(P)H dehydrogenase (quinone) activity"/>
    <property type="evidence" value="ECO:0007669"/>
    <property type="project" value="TreeGrafter"/>
</dbReference>
<dbReference type="GeneID" id="93703585"/>
<proteinExistence type="predicted"/>